<name>A0A182YE25_ANOST</name>
<evidence type="ECO:0000256" key="2">
    <source>
        <dbReference type="ARBA" id="ARBA00022723"/>
    </source>
</evidence>
<comment type="function">
    <text evidence="8">Destroys radicals which are normally produced within the cells and which are toxic to biological systems.</text>
</comment>
<dbReference type="Gene3D" id="2.60.40.200">
    <property type="entry name" value="Superoxide dismutase, copper/zinc binding domain"/>
    <property type="match status" value="2"/>
</dbReference>
<comment type="catalytic activity">
    <reaction evidence="7 8">
        <text>2 superoxide + 2 H(+) = H2O2 + O2</text>
        <dbReference type="Rhea" id="RHEA:20696"/>
        <dbReference type="ChEBI" id="CHEBI:15378"/>
        <dbReference type="ChEBI" id="CHEBI:15379"/>
        <dbReference type="ChEBI" id="CHEBI:16240"/>
        <dbReference type="ChEBI" id="CHEBI:18421"/>
        <dbReference type="EC" id="1.15.1.1"/>
    </reaction>
</comment>
<dbReference type="InterPro" id="IPR024134">
    <property type="entry name" value="SOD_Cu/Zn_/chaperone"/>
</dbReference>
<keyword evidence="6 8" id="KW-0186">Copper</keyword>
<evidence type="ECO:0000256" key="1">
    <source>
        <dbReference type="ARBA" id="ARBA00010457"/>
    </source>
</evidence>
<sequence>MPLKAVCVLNGEVKGTIFFEQSAESDPVKVTGSVTGLKAGDHGFHIHEFGDNTNGCMSTGAHFNPHGKTHGAPDADERHAGDMGNIVADASGEAKVDLVASQIALSGPMNVVGRSLVVHADPDDLGLGGHELSKTTGNAGARLACGVIGLCKGSSVAITGAVEGLRPGKHGFHIHEFGDFSRGCLSTGPHYNPDGNDHGAPDDCNSHAGDLGNIMAYSTGLAKVQIAARKITLAGDRSIIGRTLSITEFEDDLGRGRHDYSKTTGNSGNCIACAIIGVAREEYFAERLHLTTDE</sequence>
<dbReference type="STRING" id="30069.A0A182YE25"/>
<dbReference type="PROSITE" id="PS00332">
    <property type="entry name" value="SOD_CU_ZN_2"/>
    <property type="match status" value="1"/>
</dbReference>
<evidence type="ECO:0000256" key="5">
    <source>
        <dbReference type="ARBA" id="ARBA00023002"/>
    </source>
</evidence>
<comment type="similarity">
    <text evidence="1 8">Belongs to the Cu-Zn superoxide dismutase family.</text>
</comment>
<dbReference type="VEuPathDB" id="VectorBase:ASTE006711"/>
<evidence type="ECO:0000256" key="8">
    <source>
        <dbReference type="RuleBase" id="RU000393"/>
    </source>
</evidence>
<dbReference type="PANTHER" id="PTHR10003">
    <property type="entry name" value="SUPEROXIDE DISMUTASE CU-ZN -RELATED"/>
    <property type="match status" value="1"/>
</dbReference>
<dbReference type="AlphaFoldDB" id="A0A182YE25"/>
<dbReference type="CDD" id="cd00305">
    <property type="entry name" value="Cu-Zn_Superoxide_Dismutase"/>
    <property type="match status" value="2"/>
</dbReference>
<dbReference type="PROSITE" id="PS00087">
    <property type="entry name" value="SOD_CU_ZN_1"/>
    <property type="match status" value="2"/>
</dbReference>
<accession>A0A182YE25</accession>
<dbReference type="EnsemblMetazoa" id="ASTEI06711-RA">
    <property type="protein sequence ID" value="ASTEI06711-PA"/>
    <property type="gene ID" value="ASTEI06711"/>
</dbReference>
<feature type="domain" description="Superoxide dismutase copper/zinc binding" evidence="9">
    <location>
        <begin position="13"/>
        <end position="148"/>
    </location>
</feature>
<evidence type="ECO:0000256" key="7">
    <source>
        <dbReference type="ARBA" id="ARBA00049204"/>
    </source>
</evidence>
<keyword evidence="4" id="KW-0049">Antioxidant</keyword>
<dbReference type="EC" id="1.15.1.1" evidence="8"/>
<organism evidence="10 11">
    <name type="scientific">Anopheles stephensi</name>
    <name type="common">Indo-Pakistan malaria mosquito</name>
    <dbReference type="NCBI Taxonomy" id="30069"/>
    <lineage>
        <taxon>Eukaryota</taxon>
        <taxon>Metazoa</taxon>
        <taxon>Ecdysozoa</taxon>
        <taxon>Arthropoda</taxon>
        <taxon>Hexapoda</taxon>
        <taxon>Insecta</taxon>
        <taxon>Pterygota</taxon>
        <taxon>Neoptera</taxon>
        <taxon>Endopterygota</taxon>
        <taxon>Diptera</taxon>
        <taxon>Nematocera</taxon>
        <taxon>Culicoidea</taxon>
        <taxon>Culicidae</taxon>
        <taxon>Anophelinae</taxon>
        <taxon>Anopheles</taxon>
    </lineage>
</organism>
<evidence type="ECO:0000259" key="9">
    <source>
        <dbReference type="Pfam" id="PF00080"/>
    </source>
</evidence>
<evidence type="ECO:0000256" key="4">
    <source>
        <dbReference type="ARBA" id="ARBA00022862"/>
    </source>
</evidence>
<dbReference type="VEuPathDB" id="VectorBase:ASTEI20_031097"/>
<dbReference type="FunFam" id="2.60.40.200:FF:000001">
    <property type="entry name" value="Superoxide dismutase [Cu-Zn]"/>
    <property type="match status" value="1"/>
</dbReference>
<dbReference type="PRINTS" id="PR00068">
    <property type="entry name" value="CUZNDISMTASE"/>
</dbReference>
<comment type="cofactor">
    <cofactor evidence="8">
        <name>Zn(2+)</name>
        <dbReference type="ChEBI" id="CHEBI:29105"/>
    </cofactor>
    <text evidence="8">Binds 1 zinc ion per subunit.</text>
</comment>
<comment type="cofactor">
    <cofactor evidence="8">
        <name>Cu cation</name>
        <dbReference type="ChEBI" id="CHEBI:23378"/>
    </cofactor>
    <text evidence="8">Binds 1 copper ion per subunit.</text>
</comment>
<dbReference type="GO" id="GO:0005507">
    <property type="term" value="F:copper ion binding"/>
    <property type="evidence" value="ECO:0007669"/>
    <property type="project" value="InterPro"/>
</dbReference>
<dbReference type="Proteomes" id="UP000076408">
    <property type="component" value="Unassembled WGS sequence"/>
</dbReference>
<evidence type="ECO:0000256" key="3">
    <source>
        <dbReference type="ARBA" id="ARBA00022833"/>
    </source>
</evidence>
<dbReference type="InterPro" id="IPR001424">
    <property type="entry name" value="SOD_Cu_Zn_dom"/>
</dbReference>
<reference evidence="11" key="1">
    <citation type="journal article" date="2014" name="Genome Biol.">
        <title>Genome analysis of a major urban malaria vector mosquito, Anopheles stephensi.</title>
        <authorList>
            <person name="Jiang X."/>
            <person name="Peery A."/>
            <person name="Hall A.B."/>
            <person name="Sharma A."/>
            <person name="Chen X.G."/>
            <person name="Waterhouse R.M."/>
            <person name="Komissarov A."/>
            <person name="Riehle M.M."/>
            <person name="Shouche Y."/>
            <person name="Sharakhova M.V."/>
            <person name="Lawson D."/>
            <person name="Pakpour N."/>
            <person name="Arensburger P."/>
            <person name="Davidson V.L."/>
            <person name="Eiglmeier K."/>
            <person name="Emrich S."/>
            <person name="George P."/>
            <person name="Kennedy R.C."/>
            <person name="Mane S.P."/>
            <person name="Maslen G."/>
            <person name="Oringanje C."/>
            <person name="Qi Y."/>
            <person name="Settlage R."/>
            <person name="Tojo M."/>
            <person name="Tubio J.M."/>
            <person name="Unger M.F."/>
            <person name="Wang B."/>
            <person name="Vernick K.D."/>
            <person name="Ribeiro J.M."/>
            <person name="James A.A."/>
            <person name="Michel K."/>
            <person name="Riehle M.A."/>
            <person name="Luckhart S."/>
            <person name="Sharakhov I.V."/>
            <person name="Tu Z."/>
        </authorList>
    </citation>
    <scope>NUCLEOTIDE SEQUENCE [LARGE SCALE GENOMIC DNA]</scope>
    <source>
        <strain evidence="11">Indian</strain>
    </source>
</reference>
<dbReference type="SUPFAM" id="SSF49329">
    <property type="entry name" value="Cu,Zn superoxide dismutase-like"/>
    <property type="match status" value="2"/>
</dbReference>
<keyword evidence="11" id="KW-1185">Reference proteome</keyword>
<evidence type="ECO:0000256" key="6">
    <source>
        <dbReference type="ARBA" id="ARBA00023008"/>
    </source>
</evidence>
<dbReference type="VEuPathDB" id="VectorBase:ASTEI06711"/>
<dbReference type="GO" id="GO:0004784">
    <property type="term" value="F:superoxide dismutase activity"/>
    <property type="evidence" value="ECO:0007669"/>
    <property type="project" value="UniProtKB-EC"/>
</dbReference>
<proteinExistence type="inferred from homology"/>
<feature type="domain" description="Superoxide dismutase copper/zinc binding" evidence="9">
    <location>
        <begin position="155"/>
        <end position="276"/>
    </location>
</feature>
<dbReference type="InterPro" id="IPR018152">
    <property type="entry name" value="SOD_Cu/Zn_BS"/>
</dbReference>
<dbReference type="InterPro" id="IPR036423">
    <property type="entry name" value="SOD-like_Cu/Zn_dom_sf"/>
</dbReference>
<keyword evidence="2 8" id="KW-0479">Metal-binding</keyword>
<protein>
    <recommendedName>
        <fullName evidence="8">Superoxide dismutase [Cu-Zn]</fullName>
        <ecNumber evidence="8">1.15.1.1</ecNumber>
    </recommendedName>
</protein>
<keyword evidence="5 8" id="KW-0560">Oxidoreductase</keyword>
<reference evidence="10" key="2">
    <citation type="submission" date="2020-05" db="UniProtKB">
        <authorList>
            <consortium name="EnsemblMetazoa"/>
        </authorList>
    </citation>
    <scope>IDENTIFICATION</scope>
    <source>
        <strain evidence="10">Indian</strain>
    </source>
</reference>
<evidence type="ECO:0000313" key="10">
    <source>
        <dbReference type="EnsemblMetazoa" id="ASTEI06711-PA"/>
    </source>
</evidence>
<keyword evidence="3 8" id="KW-0862">Zinc</keyword>
<dbReference type="Pfam" id="PF00080">
    <property type="entry name" value="Sod_Cu"/>
    <property type="match status" value="2"/>
</dbReference>
<evidence type="ECO:0000313" key="11">
    <source>
        <dbReference type="Proteomes" id="UP000076408"/>
    </source>
</evidence>
<dbReference type="OMA" id="NIMAYST"/>